<keyword evidence="4" id="KW-1185">Reference proteome</keyword>
<keyword evidence="2" id="KW-0812">Transmembrane</keyword>
<dbReference type="EMBL" id="CP069023">
    <property type="protein sequence ID" value="QRC91032.1"/>
    <property type="molecule type" value="Genomic_DNA"/>
</dbReference>
<feature type="transmembrane region" description="Helical" evidence="2">
    <location>
        <begin position="174"/>
        <end position="198"/>
    </location>
</feature>
<name>A0A7U2HWV2_PHANO</name>
<evidence type="ECO:0000313" key="4">
    <source>
        <dbReference type="Proteomes" id="UP000663193"/>
    </source>
</evidence>
<sequence>MSLIQPGFAIRRNGSCPAGLEVDCGGTEPPFHACCPSSFTCPGPQYNVVCCPSDAIDCNHTTLTNVPQPTCANSTWDMFDNNGLFCCEHGLSGYNKSNLNTYSDGCGIPDVSLSVSVSMLSTVAVGLDPNTVVSSERSSTSIALSSLSSASASPSTVPTPSPSPLAQYSPSTSVGAIAGAVIGSIAALLLVMILTWYLMRLRRRQGVTGFSGETRDRPEQSGKDIYRVEAGGQDIHEANEHGSKPDVELPAMPHPVELDGTGGFRRDGI</sequence>
<reference evidence="4" key="1">
    <citation type="journal article" date="2021" name="BMC Genomics">
        <title>Chromosome-level genome assembly and manually-curated proteome of model necrotroph Parastagonospora nodorum Sn15 reveals a genome-wide trove of candidate effector homologs, and redundancy of virulence-related functions within an accessory chromosome.</title>
        <authorList>
            <person name="Bertazzoni S."/>
            <person name="Jones D.A.B."/>
            <person name="Phan H.T."/>
            <person name="Tan K.-C."/>
            <person name="Hane J.K."/>
        </authorList>
    </citation>
    <scope>NUCLEOTIDE SEQUENCE [LARGE SCALE GENOMIC DNA]</scope>
    <source>
        <strain evidence="4">SN15 / ATCC MYA-4574 / FGSC 10173)</strain>
    </source>
</reference>
<keyword evidence="2" id="KW-0472">Membrane</keyword>
<evidence type="ECO:0000256" key="2">
    <source>
        <dbReference type="SAM" id="Phobius"/>
    </source>
</evidence>
<feature type="compositionally biased region" description="Basic and acidic residues" evidence="1">
    <location>
        <begin position="236"/>
        <end position="247"/>
    </location>
</feature>
<dbReference type="OrthoDB" id="4779287at2759"/>
<evidence type="ECO:0000313" key="3">
    <source>
        <dbReference type="EMBL" id="QRC91032.1"/>
    </source>
</evidence>
<proteinExistence type="predicted"/>
<dbReference type="AlphaFoldDB" id="A0A7U2HWV2"/>
<evidence type="ECO:0000256" key="1">
    <source>
        <dbReference type="SAM" id="MobiDB-lite"/>
    </source>
</evidence>
<dbReference type="Proteomes" id="UP000663193">
    <property type="component" value="Chromosome 1"/>
</dbReference>
<organism evidence="3 4">
    <name type="scientific">Phaeosphaeria nodorum (strain SN15 / ATCC MYA-4574 / FGSC 10173)</name>
    <name type="common">Glume blotch fungus</name>
    <name type="synonym">Parastagonospora nodorum</name>
    <dbReference type="NCBI Taxonomy" id="321614"/>
    <lineage>
        <taxon>Eukaryota</taxon>
        <taxon>Fungi</taxon>
        <taxon>Dikarya</taxon>
        <taxon>Ascomycota</taxon>
        <taxon>Pezizomycotina</taxon>
        <taxon>Dothideomycetes</taxon>
        <taxon>Pleosporomycetidae</taxon>
        <taxon>Pleosporales</taxon>
        <taxon>Pleosporineae</taxon>
        <taxon>Phaeosphaeriaceae</taxon>
        <taxon>Parastagonospora</taxon>
    </lineage>
</organism>
<gene>
    <name evidence="3" type="ORF">JI435_005380</name>
</gene>
<dbReference type="VEuPathDB" id="FungiDB:JI435_005380"/>
<protein>
    <submittedName>
        <fullName evidence="3">Uncharacterized protein</fullName>
    </submittedName>
</protein>
<keyword evidence="2" id="KW-1133">Transmembrane helix</keyword>
<feature type="region of interest" description="Disordered" evidence="1">
    <location>
        <begin position="236"/>
        <end position="269"/>
    </location>
</feature>
<accession>A0A7U2HWV2</accession>